<dbReference type="InterPro" id="IPR036457">
    <property type="entry name" value="PPM-type-like_dom_sf"/>
</dbReference>
<dbReference type="Gene3D" id="3.60.40.10">
    <property type="entry name" value="PPM-type phosphatase domain"/>
    <property type="match status" value="1"/>
</dbReference>
<dbReference type="FunCoup" id="A0A448YEM5">
    <property type="interactions" value="280"/>
</dbReference>
<dbReference type="CDD" id="cd00143">
    <property type="entry name" value="PP2Cc"/>
    <property type="match status" value="1"/>
</dbReference>
<dbReference type="Pfam" id="PF00481">
    <property type="entry name" value="PP2C"/>
    <property type="match status" value="2"/>
</dbReference>
<feature type="compositionally biased region" description="Basic and acidic residues" evidence="6">
    <location>
        <begin position="29"/>
        <end position="61"/>
    </location>
</feature>
<evidence type="ECO:0000256" key="1">
    <source>
        <dbReference type="ARBA" id="ARBA00006702"/>
    </source>
</evidence>
<sequence>MAQAEPAETDKKLQKTSPGKEVVQFLKRHSMDLLRHTDEHGSPTKRKGESPGKNSDQKEGSLVDGEEVAGNGQSRHSSFSPFSRLSFDVGVTENKNSHYRQSMEDVHTYVANFAERLDWGYFAIFDGHAGKQTARWCGSNLHNILYDDILSNDSVDLRENLNDAFQEADNRISQLNIAGSSGCTAAVAVLRWEEEIEEGKEENEGDEKPVAEEGEKKVANEEDEKEKEEESKVEESKDINTEETAAEEPKISDVSAESINESSRNSEEVSSVSAPFDFIPTNRHKRMLYTANVGDARIILSRSGIAKRLSYDHKSTDKWEQQRIVDSGGIILKSRVNGVLAVTRALGDCYMKSLVVGSPYTTSTELHSDDEFLILACDGLWDVCTDQEAVDMVRGIEDPKEASSVLCKYALKKMTTDNVTVMVVKFDTRVFAQRAE</sequence>
<evidence type="ECO:0000256" key="6">
    <source>
        <dbReference type="SAM" id="MobiDB-lite"/>
    </source>
</evidence>
<dbReference type="InterPro" id="IPR001932">
    <property type="entry name" value="PPM-type_phosphatase-like_dom"/>
</dbReference>
<feature type="compositionally biased region" description="Low complexity" evidence="6">
    <location>
        <begin position="255"/>
        <end position="270"/>
    </location>
</feature>
<evidence type="ECO:0000256" key="4">
    <source>
        <dbReference type="ARBA" id="ARBA00022912"/>
    </source>
</evidence>
<keyword evidence="9" id="KW-1185">Reference proteome</keyword>
<keyword evidence="4 5" id="KW-0904">Protein phosphatase</keyword>
<dbReference type="AlphaFoldDB" id="A0A448YEM5"/>
<name>A0A448YEM5_BRENA</name>
<dbReference type="GO" id="GO:0046872">
    <property type="term" value="F:metal ion binding"/>
    <property type="evidence" value="ECO:0007669"/>
    <property type="project" value="UniProtKB-KW"/>
</dbReference>
<dbReference type="InterPro" id="IPR000222">
    <property type="entry name" value="PP2C_BS"/>
</dbReference>
<protein>
    <submittedName>
        <fullName evidence="8">DEKNAAC100768</fullName>
    </submittedName>
</protein>
<evidence type="ECO:0000259" key="7">
    <source>
        <dbReference type="PROSITE" id="PS51746"/>
    </source>
</evidence>
<dbReference type="Proteomes" id="UP000290900">
    <property type="component" value="Unassembled WGS sequence"/>
</dbReference>
<keyword evidence="2" id="KW-0479">Metal-binding</keyword>
<keyword evidence="3 5" id="KW-0378">Hydrolase</keyword>
<feature type="domain" description="PPM-type phosphatase" evidence="7">
    <location>
        <begin position="88"/>
        <end position="426"/>
    </location>
</feature>
<evidence type="ECO:0000313" key="8">
    <source>
        <dbReference type="EMBL" id="VEU19352.1"/>
    </source>
</evidence>
<dbReference type="PANTHER" id="PTHR13832:SF837">
    <property type="entry name" value="PROTEIN PHOSPHATASE 2C-LIKE DOMAIN-CONTAINING PROTEIN 1"/>
    <property type="match status" value="1"/>
</dbReference>
<accession>A0A448YEM5</accession>
<proteinExistence type="inferred from homology"/>
<feature type="region of interest" description="Disordered" evidence="6">
    <location>
        <begin position="1"/>
        <end position="79"/>
    </location>
</feature>
<comment type="similarity">
    <text evidence="1 5">Belongs to the PP2C family.</text>
</comment>
<dbReference type="GO" id="GO:0004722">
    <property type="term" value="F:protein serine/threonine phosphatase activity"/>
    <property type="evidence" value="ECO:0007669"/>
    <property type="project" value="InterPro"/>
</dbReference>
<evidence type="ECO:0000256" key="5">
    <source>
        <dbReference type="RuleBase" id="RU003465"/>
    </source>
</evidence>
<dbReference type="EMBL" id="CAACVR010000001">
    <property type="protein sequence ID" value="VEU19352.1"/>
    <property type="molecule type" value="Genomic_DNA"/>
</dbReference>
<dbReference type="STRING" id="13370.A0A448YEM5"/>
<dbReference type="SUPFAM" id="SSF81606">
    <property type="entry name" value="PP2C-like"/>
    <property type="match status" value="1"/>
</dbReference>
<feature type="compositionally biased region" description="Basic and acidic residues" evidence="6">
    <location>
        <begin position="206"/>
        <end position="220"/>
    </location>
</feature>
<evidence type="ECO:0000256" key="2">
    <source>
        <dbReference type="ARBA" id="ARBA00022723"/>
    </source>
</evidence>
<evidence type="ECO:0000256" key="3">
    <source>
        <dbReference type="ARBA" id="ARBA00022801"/>
    </source>
</evidence>
<gene>
    <name evidence="8" type="ORF">BRENAR_LOCUS89</name>
</gene>
<dbReference type="SMART" id="SM00332">
    <property type="entry name" value="PP2Cc"/>
    <property type="match status" value="1"/>
</dbReference>
<dbReference type="PANTHER" id="PTHR13832">
    <property type="entry name" value="PROTEIN PHOSPHATASE 2C"/>
    <property type="match status" value="1"/>
</dbReference>
<evidence type="ECO:0000313" key="9">
    <source>
        <dbReference type="Proteomes" id="UP000290900"/>
    </source>
</evidence>
<reference evidence="8 9" key="1">
    <citation type="submission" date="2018-12" db="EMBL/GenBank/DDBJ databases">
        <authorList>
            <person name="Tiukova I."/>
            <person name="Dainat J."/>
        </authorList>
    </citation>
    <scope>NUCLEOTIDE SEQUENCE [LARGE SCALE GENOMIC DNA]</scope>
</reference>
<dbReference type="OrthoDB" id="10264738at2759"/>
<feature type="region of interest" description="Disordered" evidence="6">
    <location>
        <begin position="197"/>
        <end position="270"/>
    </location>
</feature>
<organism evidence="8 9">
    <name type="scientific">Brettanomyces naardenensis</name>
    <name type="common">Yeast</name>
    <dbReference type="NCBI Taxonomy" id="13370"/>
    <lineage>
        <taxon>Eukaryota</taxon>
        <taxon>Fungi</taxon>
        <taxon>Dikarya</taxon>
        <taxon>Ascomycota</taxon>
        <taxon>Saccharomycotina</taxon>
        <taxon>Pichiomycetes</taxon>
        <taxon>Pichiales</taxon>
        <taxon>Pichiaceae</taxon>
        <taxon>Brettanomyces</taxon>
    </lineage>
</organism>
<dbReference type="PROSITE" id="PS01032">
    <property type="entry name" value="PPM_1"/>
    <property type="match status" value="1"/>
</dbReference>
<dbReference type="PROSITE" id="PS51746">
    <property type="entry name" value="PPM_2"/>
    <property type="match status" value="1"/>
</dbReference>
<dbReference type="InterPro" id="IPR015655">
    <property type="entry name" value="PP2C"/>
</dbReference>
<dbReference type="InParanoid" id="A0A448YEM5"/>
<feature type="compositionally biased region" description="Basic and acidic residues" evidence="6">
    <location>
        <begin position="228"/>
        <end position="240"/>
    </location>
</feature>